<reference evidence="4 5" key="1">
    <citation type="journal article" date="2019" name="Nat. Med.">
        <title>A library of human gut bacterial isolates paired with longitudinal multiomics data enables mechanistic microbiome research.</title>
        <authorList>
            <person name="Poyet M."/>
            <person name="Groussin M."/>
            <person name="Gibbons S.M."/>
            <person name="Avila-Pacheco J."/>
            <person name="Jiang X."/>
            <person name="Kearney S.M."/>
            <person name="Perrotta A.R."/>
            <person name="Berdy B."/>
            <person name="Zhao S."/>
            <person name="Lieberman T.D."/>
            <person name="Swanson P.K."/>
            <person name="Smith M."/>
            <person name="Roesemann S."/>
            <person name="Alexander J.E."/>
            <person name="Rich S.A."/>
            <person name="Livny J."/>
            <person name="Vlamakis H."/>
            <person name="Clish C."/>
            <person name="Bullock K."/>
            <person name="Deik A."/>
            <person name="Scott J."/>
            <person name="Pierce K.A."/>
            <person name="Xavier R.J."/>
            <person name="Alm E.J."/>
        </authorList>
    </citation>
    <scope>NUCLEOTIDE SEQUENCE [LARGE SCALE GENOMIC DNA]</scope>
    <source>
        <strain evidence="4 5">BIOML-A20</strain>
    </source>
</reference>
<dbReference type="AlphaFoldDB" id="A0A6N9JJG0"/>
<organism evidence="4 5">
    <name type="scientific">Collinsella aerofaciens</name>
    <dbReference type="NCBI Taxonomy" id="74426"/>
    <lineage>
        <taxon>Bacteria</taxon>
        <taxon>Bacillati</taxon>
        <taxon>Actinomycetota</taxon>
        <taxon>Coriobacteriia</taxon>
        <taxon>Coriobacteriales</taxon>
        <taxon>Coriobacteriaceae</taxon>
        <taxon>Collinsella</taxon>
    </lineage>
</organism>
<dbReference type="Pfam" id="PF01501">
    <property type="entry name" value="Glyco_transf_8"/>
    <property type="match status" value="1"/>
</dbReference>
<comment type="caution">
    <text evidence="4">The sequence shown here is derived from an EMBL/GenBank/DDBJ whole genome shotgun (WGS) entry which is preliminary data.</text>
</comment>
<dbReference type="InterPro" id="IPR029044">
    <property type="entry name" value="Nucleotide-diphossugar_trans"/>
</dbReference>
<dbReference type="PANTHER" id="PTHR13778:SF47">
    <property type="entry name" value="LIPOPOLYSACCHARIDE 1,3-GALACTOSYLTRANSFERASE"/>
    <property type="match status" value="1"/>
</dbReference>
<evidence type="ECO:0000256" key="3">
    <source>
        <dbReference type="ARBA" id="ARBA00022723"/>
    </source>
</evidence>
<proteinExistence type="predicted"/>
<dbReference type="PANTHER" id="PTHR13778">
    <property type="entry name" value="GLYCOSYLTRANSFERASE 8 DOMAIN-CONTAINING PROTEIN"/>
    <property type="match status" value="1"/>
</dbReference>
<dbReference type="GO" id="GO:0016757">
    <property type="term" value="F:glycosyltransferase activity"/>
    <property type="evidence" value="ECO:0007669"/>
    <property type="project" value="UniProtKB-KW"/>
</dbReference>
<evidence type="ECO:0000313" key="5">
    <source>
        <dbReference type="Proteomes" id="UP000469380"/>
    </source>
</evidence>
<dbReference type="InterPro" id="IPR050748">
    <property type="entry name" value="Glycosyltrans_8_dom-fam"/>
</dbReference>
<dbReference type="EMBL" id="WWSR01000016">
    <property type="protein sequence ID" value="MZJ40012.1"/>
    <property type="molecule type" value="Genomic_DNA"/>
</dbReference>
<dbReference type="Gene3D" id="3.90.550.10">
    <property type="entry name" value="Spore Coat Polysaccharide Biosynthesis Protein SpsA, Chain A"/>
    <property type="match status" value="1"/>
</dbReference>
<accession>A0A6N9JJG0</accession>
<sequence>MNILYTVNEAFVPQLAASVASVCENSSPDDAIHFFVFCDKVSQTSKETLRSFLNKYCVEIDFIDIDGFMDAGCIDFDTQGWNEIVLSRLLLARFLGSDIQRVLYLDADTMVRGSLKELWDAPLNERGCIIGACPEPTVSPKRMKALGHGGKPYFNAGVLLIDLESWRSNEIEKQLLECLKERGAELFANDQDAINLVLDDRIMPLPVKYNYCNSFYYYPLSMLKRVSPWFDPDPRLYSEWISNPVIVHFLGEDRPWRLGNTHRYSNEYLQNLSLTPWKGQGMEDGWHFYYAAWSLFNMLTGPFPMFRYRLITNMIPSVMRLRARGRRNR</sequence>
<name>A0A6N9JJG0_9ACTN</name>
<keyword evidence="3" id="KW-0479">Metal-binding</keyword>
<dbReference type="Proteomes" id="UP000469380">
    <property type="component" value="Unassembled WGS sequence"/>
</dbReference>
<dbReference type="GO" id="GO:0046872">
    <property type="term" value="F:metal ion binding"/>
    <property type="evidence" value="ECO:0007669"/>
    <property type="project" value="UniProtKB-KW"/>
</dbReference>
<evidence type="ECO:0000313" key="4">
    <source>
        <dbReference type="EMBL" id="MZJ40012.1"/>
    </source>
</evidence>
<evidence type="ECO:0000256" key="2">
    <source>
        <dbReference type="ARBA" id="ARBA00022679"/>
    </source>
</evidence>
<keyword evidence="1" id="KW-0328">Glycosyltransferase</keyword>
<gene>
    <name evidence="4" type="ORF">GT464_08680</name>
</gene>
<dbReference type="InterPro" id="IPR002495">
    <property type="entry name" value="Glyco_trans_8"/>
</dbReference>
<dbReference type="SUPFAM" id="SSF53448">
    <property type="entry name" value="Nucleotide-diphospho-sugar transferases"/>
    <property type="match status" value="1"/>
</dbReference>
<dbReference type="RefSeq" id="WP_161160851.1">
    <property type="nucleotide sequence ID" value="NZ_WWSR01000016.1"/>
</dbReference>
<protein>
    <submittedName>
        <fullName evidence="4">Glycosyltransferase family 8 protein</fullName>
    </submittedName>
</protein>
<evidence type="ECO:0000256" key="1">
    <source>
        <dbReference type="ARBA" id="ARBA00022676"/>
    </source>
</evidence>
<keyword evidence="2 4" id="KW-0808">Transferase</keyword>
<dbReference type="CDD" id="cd04194">
    <property type="entry name" value="GT8_A4GalT_like"/>
    <property type="match status" value="1"/>
</dbReference>